<comment type="caution">
    <text evidence="3">The sequence shown here is derived from an EMBL/GenBank/DDBJ whole genome shotgun (WGS) entry which is preliminary data.</text>
</comment>
<protein>
    <recommendedName>
        <fullName evidence="2">X8 domain-containing protein</fullName>
    </recommendedName>
</protein>
<organism evidence="3 4">
    <name type="scientific">Pichia membranifaciens</name>
    <dbReference type="NCBI Taxonomy" id="4926"/>
    <lineage>
        <taxon>Eukaryota</taxon>
        <taxon>Fungi</taxon>
        <taxon>Dikarya</taxon>
        <taxon>Ascomycota</taxon>
        <taxon>Saccharomycotina</taxon>
        <taxon>Pichiomycetes</taxon>
        <taxon>Pichiales</taxon>
        <taxon>Pichiaceae</taxon>
        <taxon>Pichia</taxon>
    </lineage>
</organism>
<dbReference type="AlphaFoldDB" id="A0A1Q2YFE8"/>
<dbReference type="InterPro" id="IPR012946">
    <property type="entry name" value="X8"/>
</dbReference>
<dbReference type="Pfam" id="PF07983">
    <property type="entry name" value="X8"/>
    <property type="match status" value="1"/>
</dbReference>
<accession>A0A1Q2YFE8</accession>
<dbReference type="EMBL" id="BDGI01000064">
    <property type="protein sequence ID" value="GAV28282.1"/>
    <property type="molecule type" value="Genomic_DNA"/>
</dbReference>
<dbReference type="SMART" id="SM00768">
    <property type="entry name" value="X8"/>
    <property type="match status" value="1"/>
</dbReference>
<proteinExistence type="predicted"/>
<evidence type="ECO:0000313" key="4">
    <source>
        <dbReference type="Proteomes" id="UP000186136"/>
    </source>
</evidence>
<feature type="domain" description="X8" evidence="2">
    <location>
        <begin position="112"/>
        <end position="213"/>
    </location>
</feature>
<evidence type="ECO:0000259" key="2">
    <source>
        <dbReference type="SMART" id="SM00768"/>
    </source>
</evidence>
<gene>
    <name evidence="3" type="ORF">PMKS-001752</name>
</gene>
<evidence type="ECO:0000256" key="1">
    <source>
        <dbReference type="ARBA" id="ARBA00022729"/>
    </source>
</evidence>
<sequence>MKNLPYVKASVRDLKQYMIFKNMDHVSMGIEIDKDDPIPQMNNIIDYFHCDNKYAPNFYFADGKLIGFNLKNSTNFFAMNKSCSDINLKEINPNFIPYSPRASRCDCIMAMLKCVVDQGIDFSFANDETLLDEICSSVHCGLISNEPEKGNYGVFASCNNIQRYSIAFNLYYTLHNSEEAFCDFDHKAKVLKKEGSVNDYLKLLDFDGKQCNEEIMEDWNKYLIGVSKKVGDSNKPAREKVYNYDVEFETNANNNDAHSDFRNSSTKGKIISLTIVIWLLITTFML</sequence>
<dbReference type="Proteomes" id="UP000186136">
    <property type="component" value="Unassembled WGS sequence"/>
</dbReference>
<evidence type="ECO:0000313" key="3">
    <source>
        <dbReference type="EMBL" id="GAV28282.1"/>
    </source>
</evidence>
<keyword evidence="1" id="KW-0732">Signal</keyword>
<dbReference type="OrthoDB" id="3994632at2759"/>
<reference evidence="3 4" key="1">
    <citation type="submission" date="2016-08" db="EMBL/GenBank/DDBJ databases">
        <title>Whole genome shotgun sequence of Pichia membranifaciens KS47-1.</title>
        <authorList>
            <person name="Konishi M."/>
            <person name="Ishida M."/>
            <person name="Arakawa T."/>
            <person name="Kato Y."/>
            <person name="Horiuchi J."/>
        </authorList>
    </citation>
    <scope>NUCLEOTIDE SEQUENCE [LARGE SCALE GENOMIC DNA]</scope>
    <source>
        <strain evidence="3 4">KS47-1</strain>
    </source>
</reference>
<keyword evidence="4" id="KW-1185">Reference proteome</keyword>
<name>A0A1Q2YFE8_9ASCO</name>
<dbReference type="Gene3D" id="1.20.58.1040">
    <property type="match status" value="1"/>
</dbReference>